<accession>A0AAN7VJC2</accession>
<dbReference type="Pfam" id="PF15874">
    <property type="entry name" value="Il2rg"/>
    <property type="match status" value="1"/>
</dbReference>
<name>A0AAN7VJC2_9COLE</name>
<proteinExistence type="predicted"/>
<organism evidence="1 2">
    <name type="scientific">Pyrocoelia pectoralis</name>
    <dbReference type="NCBI Taxonomy" id="417401"/>
    <lineage>
        <taxon>Eukaryota</taxon>
        <taxon>Metazoa</taxon>
        <taxon>Ecdysozoa</taxon>
        <taxon>Arthropoda</taxon>
        <taxon>Hexapoda</taxon>
        <taxon>Insecta</taxon>
        <taxon>Pterygota</taxon>
        <taxon>Neoptera</taxon>
        <taxon>Endopterygota</taxon>
        <taxon>Coleoptera</taxon>
        <taxon>Polyphaga</taxon>
        <taxon>Elateriformia</taxon>
        <taxon>Elateroidea</taxon>
        <taxon>Lampyridae</taxon>
        <taxon>Lampyrinae</taxon>
        <taxon>Pyrocoelia</taxon>
    </lineage>
</organism>
<protein>
    <submittedName>
        <fullName evidence="1">Uncharacterized protein</fullName>
    </submittedName>
</protein>
<dbReference type="PANTHER" id="PTHR33887">
    <property type="entry name" value="PB1 DOMAIN-CONTAINING PROTEIN"/>
    <property type="match status" value="1"/>
</dbReference>
<evidence type="ECO:0000313" key="2">
    <source>
        <dbReference type="Proteomes" id="UP001329430"/>
    </source>
</evidence>
<dbReference type="Proteomes" id="UP001329430">
    <property type="component" value="Chromosome 1"/>
</dbReference>
<reference evidence="1 2" key="1">
    <citation type="journal article" date="2024" name="Insects">
        <title>An Improved Chromosome-Level Genome Assembly of the Firefly Pyrocoelia pectoralis.</title>
        <authorList>
            <person name="Fu X."/>
            <person name="Meyer-Rochow V.B."/>
            <person name="Ballantyne L."/>
            <person name="Zhu X."/>
        </authorList>
    </citation>
    <scope>NUCLEOTIDE SEQUENCE [LARGE SCALE GENOMIC DNA]</scope>
    <source>
        <strain evidence="1">XCY_ONT2</strain>
    </source>
</reference>
<dbReference type="InterPro" id="IPR039471">
    <property type="entry name" value="CXorf65-like"/>
</dbReference>
<sequence>MSGKGNTEMFCIIQYLDSTQDEDKDETISMIHPPPSITSIKEENKELLINPNCPVQILLDYIYEKIGIDKTIEYDICEVDTAELLNIKDLSPTSYATAVMKPKQTYVLVSVERDQCGQVLGYEPLLGKQTKLWSDVVVRIKKRFGKKSTGPKVMLYSSYNLTTIFWVNVNKW</sequence>
<evidence type="ECO:0000313" key="1">
    <source>
        <dbReference type="EMBL" id="KAK5649527.1"/>
    </source>
</evidence>
<comment type="caution">
    <text evidence="1">The sequence shown here is derived from an EMBL/GenBank/DDBJ whole genome shotgun (WGS) entry which is preliminary data.</text>
</comment>
<dbReference type="AlphaFoldDB" id="A0AAN7VJC2"/>
<gene>
    <name evidence="1" type="ORF">RI129_000556</name>
</gene>
<keyword evidence="2" id="KW-1185">Reference proteome</keyword>
<dbReference type="PANTHER" id="PTHR33887:SF4">
    <property type="entry name" value="AB2-183"/>
    <property type="match status" value="1"/>
</dbReference>
<dbReference type="EMBL" id="JAVRBK010000001">
    <property type="protein sequence ID" value="KAK5649527.1"/>
    <property type="molecule type" value="Genomic_DNA"/>
</dbReference>